<dbReference type="STRING" id="114155.A0A4Q9PVZ8"/>
<dbReference type="EMBL" id="ML145121">
    <property type="protein sequence ID" value="TBU58803.1"/>
    <property type="molecule type" value="Genomic_DNA"/>
</dbReference>
<name>A0A4Q9PVZ8_9APHY</name>
<feature type="non-terminal residue" evidence="1">
    <location>
        <position position="1"/>
    </location>
</feature>
<protein>
    <submittedName>
        <fullName evidence="1">Uncharacterized protein</fullName>
    </submittedName>
</protein>
<accession>A0A4Q9PVZ8</accession>
<sequence length="93" mass="10774">DIVCVINVQHDCSRARCTTDGKKTIRQEREDTTQSRTVVSHTNSTLYVVNLQALHNQHWMRLTLPDHLRTRPVFFTERAVLHQHAAASLRNTK</sequence>
<evidence type="ECO:0000313" key="2">
    <source>
        <dbReference type="Proteomes" id="UP000292082"/>
    </source>
</evidence>
<dbReference type="AlphaFoldDB" id="A0A4Q9PVZ8"/>
<gene>
    <name evidence="1" type="ORF">BD310DRAFT_785140</name>
</gene>
<reference evidence="1 2" key="1">
    <citation type="submission" date="2019-01" db="EMBL/GenBank/DDBJ databases">
        <title>Draft genome sequences of three monokaryotic isolates of the white-rot basidiomycete fungus Dichomitus squalens.</title>
        <authorList>
            <consortium name="DOE Joint Genome Institute"/>
            <person name="Lopez S.C."/>
            <person name="Andreopoulos B."/>
            <person name="Pangilinan J."/>
            <person name="Lipzen A."/>
            <person name="Riley R."/>
            <person name="Ahrendt S."/>
            <person name="Ng V."/>
            <person name="Barry K."/>
            <person name="Daum C."/>
            <person name="Grigoriev I.V."/>
            <person name="Hilden K.S."/>
            <person name="Makela M.R."/>
            <person name="de Vries R.P."/>
        </authorList>
    </citation>
    <scope>NUCLEOTIDE SEQUENCE [LARGE SCALE GENOMIC DNA]</scope>
    <source>
        <strain evidence="1 2">CBS 464.89</strain>
    </source>
</reference>
<proteinExistence type="predicted"/>
<keyword evidence="2" id="KW-1185">Reference proteome</keyword>
<organism evidence="1 2">
    <name type="scientific">Dichomitus squalens</name>
    <dbReference type="NCBI Taxonomy" id="114155"/>
    <lineage>
        <taxon>Eukaryota</taxon>
        <taxon>Fungi</taxon>
        <taxon>Dikarya</taxon>
        <taxon>Basidiomycota</taxon>
        <taxon>Agaricomycotina</taxon>
        <taxon>Agaricomycetes</taxon>
        <taxon>Polyporales</taxon>
        <taxon>Polyporaceae</taxon>
        <taxon>Dichomitus</taxon>
    </lineage>
</organism>
<feature type="non-terminal residue" evidence="1">
    <location>
        <position position="93"/>
    </location>
</feature>
<dbReference type="Proteomes" id="UP000292082">
    <property type="component" value="Unassembled WGS sequence"/>
</dbReference>
<evidence type="ECO:0000313" key="1">
    <source>
        <dbReference type="EMBL" id="TBU58803.1"/>
    </source>
</evidence>